<evidence type="ECO:0000256" key="1">
    <source>
        <dbReference type="SAM" id="MobiDB-lite"/>
    </source>
</evidence>
<name>A0A4C1Y624_EUMVA</name>
<accession>A0A4C1Y624</accession>
<gene>
    <name evidence="2" type="ORF">EVAR_50266_1</name>
</gene>
<organism evidence="2 3">
    <name type="scientific">Eumeta variegata</name>
    <name type="common">Bagworm moth</name>
    <name type="synonym">Eumeta japonica</name>
    <dbReference type="NCBI Taxonomy" id="151549"/>
    <lineage>
        <taxon>Eukaryota</taxon>
        <taxon>Metazoa</taxon>
        <taxon>Ecdysozoa</taxon>
        <taxon>Arthropoda</taxon>
        <taxon>Hexapoda</taxon>
        <taxon>Insecta</taxon>
        <taxon>Pterygota</taxon>
        <taxon>Neoptera</taxon>
        <taxon>Endopterygota</taxon>
        <taxon>Lepidoptera</taxon>
        <taxon>Glossata</taxon>
        <taxon>Ditrysia</taxon>
        <taxon>Tineoidea</taxon>
        <taxon>Psychidae</taxon>
        <taxon>Oiketicinae</taxon>
        <taxon>Eumeta</taxon>
    </lineage>
</organism>
<keyword evidence="3" id="KW-1185">Reference proteome</keyword>
<dbReference type="EMBL" id="BGZK01001105">
    <property type="protein sequence ID" value="GBP71368.1"/>
    <property type="molecule type" value="Genomic_DNA"/>
</dbReference>
<sequence length="94" mass="10558">MHIVRRSRIAPSSRFTSQRNICMGECLERGVDPGHTHSFQSRRPSQYLAPPAQADQSHQRSTYTKWDIPPPHRTEGVRAGCYPGTSTCKLGAHN</sequence>
<evidence type="ECO:0000313" key="2">
    <source>
        <dbReference type="EMBL" id="GBP71368.1"/>
    </source>
</evidence>
<proteinExistence type="predicted"/>
<dbReference type="AlphaFoldDB" id="A0A4C1Y624"/>
<protein>
    <submittedName>
        <fullName evidence="2">Uncharacterized protein</fullName>
    </submittedName>
</protein>
<feature type="region of interest" description="Disordered" evidence="1">
    <location>
        <begin position="32"/>
        <end position="78"/>
    </location>
</feature>
<comment type="caution">
    <text evidence="2">The sequence shown here is derived from an EMBL/GenBank/DDBJ whole genome shotgun (WGS) entry which is preliminary data.</text>
</comment>
<feature type="compositionally biased region" description="Polar residues" evidence="1">
    <location>
        <begin position="54"/>
        <end position="64"/>
    </location>
</feature>
<evidence type="ECO:0000313" key="3">
    <source>
        <dbReference type="Proteomes" id="UP000299102"/>
    </source>
</evidence>
<reference evidence="2 3" key="1">
    <citation type="journal article" date="2019" name="Commun. Biol.">
        <title>The bagworm genome reveals a unique fibroin gene that provides high tensile strength.</title>
        <authorList>
            <person name="Kono N."/>
            <person name="Nakamura H."/>
            <person name="Ohtoshi R."/>
            <person name="Tomita M."/>
            <person name="Numata K."/>
            <person name="Arakawa K."/>
        </authorList>
    </citation>
    <scope>NUCLEOTIDE SEQUENCE [LARGE SCALE GENOMIC DNA]</scope>
</reference>
<dbReference type="Proteomes" id="UP000299102">
    <property type="component" value="Unassembled WGS sequence"/>
</dbReference>